<name>A0ABY7EZQ4_MYAAR</name>
<gene>
    <name evidence="1" type="ORF">MAR_004044</name>
</gene>
<reference evidence="1" key="1">
    <citation type="submission" date="2022-11" db="EMBL/GenBank/DDBJ databases">
        <title>Centuries of genome instability and evolution in soft-shell clam transmissible cancer (bioRxiv).</title>
        <authorList>
            <person name="Hart S.F.M."/>
            <person name="Yonemitsu M.A."/>
            <person name="Giersch R.M."/>
            <person name="Beal B.F."/>
            <person name="Arriagada G."/>
            <person name="Davis B.W."/>
            <person name="Ostrander E.A."/>
            <person name="Goff S.P."/>
            <person name="Metzger M.J."/>
        </authorList>
    </citation>
    <scope>NUCLEOTIDE SEQUENCE</scope>
    <source>
        <strain evidence="1">MELC-2E11</strain>
        <tissue evidence="1">Siphon/mantle</tissue>
    </source>
</reference>
<dbReference type="EMBL" id="CP111020">
    <property type="protein sequence ID" value="WAR13939.1"/>
    <property type="molecule type" value="Genomic_DNA"/>
</dbReference>
<proteinExistence type="predicted"/>
<protein>
    <submittedName>
        <fullName evidence="1">Uncharacterized protein</fullName>
    </submittedName>
</protein>
<evidence type="ECO:0000313" key="1">
    <source>
        <dbReference type="EMBL" id="WAR13939.1"/>
    </source>
</evidence>
<evidence type="ECO:0000313" key="2">
    <source>
        <dbReference type="Proteomes" id="UP001164746"/>
    </source>
</evidence>
<sequence>MGPQRTQDFPITSFIVLVAKRSKPKISPDNVNREQSLSSCRFCVDFRLKIKDTQFQVCKN</sequence>
<dbReference type="Proteomes" id="UP001164746">
    <property type="component" value="Chromosome 9"/>
</dbReference>
<organism evidence="1 2">
    <name type="scientific">Mya arenaria</name>
    <name type="common">Soft-shell clam</name>
    <dbReference type="NCBI Taxonomy" id="6604"/>
    <lineage>
        <taxon>Eukaryota</taxon>
        <taxon>Metazoa</taxon>
        <taxon>Spiralia</taxon>
        <taxon>Lophotrochozoa</taxon>
        <taxon>Mollusca</taxon>
        <taxon>Bivalvia</taxon>
        <taxon>Autobranchia</taxon>
        <taxon>Heteroconchia</taxon>
        <taxon>Euheterodonta</taxon>
        <taxon>Imparidentia</taxon>
        <taxon>Neoheterodontei</taxon>
        <taxon>Myida</taxon>
        <taxon>Myoidea</taxon>
        <taxon>Myidae</taxon>
        <taxon>Mya</taxon>
    </lineage>
</organism>
<accession>A0ABY7EZQ4</accession>
<keyword evidence="2" id="KW-1185">Reference proteome</keyword>